<dbReference type="STRING" id="363754.RHSP_71234"/>
<keyword evidence="3" id="KW-1185">Reference proteome</keyword>
<dbReference type="EMBL" id="AQHN01000090">
    <property type="protein sequence ID" value="ENN84031.1"/>
    <property type="molecule type" value="Genomic_DNA"/>
</dbReference>
<evidence type="ECO:0000256" key="1">
    <source>
        <dbReference type="SAM" id="MobiDB-lite"/>
    </source>
</evidence>
<organism evidence="2 3">
    <name type="scientific">Rhizobium freirei PRF 81</name>
    <dbReference type="NCBI Taxonomy" id="363754"/>
    <lineage>
        <taxon>Bacteria</taxon>
        <taxon>Pseudomonadati</taxon>
        <taxon>Pseudomonadota</taxon>
        <taxon>Alphaproteobacteria</taxon>
        <taxon>Hyphomicrobiales</taxon>
        <taxon>Rhizobiaceae</taxon>
        <taxon>Rhizobium/Agrobacterium group</taxon>
        <taxon>Rhizobium</taxon>
    </lineage>
</organism>
<protein>
    <submittedName>
        <fullName evidence="2">Uncharacterized protein</fullName>
    </submittedName>
</protein>
<name>N6UTB5_9HYPH</name>
<feature type="region of interest" description="Disordered" evidence="1">
    <location>
        <begin position="188"/>
        <end position="208"/>
    </location>
</feature>
<feature type="region of interest" description="Disordered" evidence="1">
    <location>
        <begin position="82"/>
        <end position="103"/>
    </location>
</feature>
<proteinExistence type="predicted"/>
<reference evidence="2 3" key="1">
    <citation type="journal article" date="2012" name="BMC Genomics">
        <title>Genomic basis of broad host range and environmental adaptability of Rhizobium tropici CIAT 899 and Rhizobium sp. PRF 81 which are used in inoculants for common bean (Phaseolus vulgaris L.).</title>
        <authorList>
            <person name="Ormeno-Orrillo E."/>
            <person name="Menna P."/>
            <person name="Almeida L.G."/>
            <person name="Ollero F.J."/>
            <person name="Nicolas M.F."/>
            <person name="Pains Rodrigues E."/>
            <person name="Shigueyoshi Nakatani A."/>
            <person name="Silva Batista J.S."/>
            <person name="Oliveira Chueire L.M."/>
            <person name="Souza R.C."/>
            <person name="Ribeiro Vasconcelos A.T."/>
            <person name="Megias M."/>
            <person name="Hungria M."/>
            <person name="Martinez-Romero E."/>
        </authorList>
    </citation>
    <scope>NUCLEOTIDE SEQUENCE [LARGE SCALE GENOMIC DNA]</scope>
    <source>
        <strain evidence="2 3">PRF 81</strain>
    </source>
</reference>
<evidence type="ECO:0000313" key="3">
    <source>
        <dbReference type="Proteomes" id="UP000012429"/>
    </source>
</evidence>
<feature type="region of interest" description="Disordered" evidence="1">
    <location>
        <begin position="373"/>
        <end position="406"/>
    </location>
</feature>
<gene>
    <name evidence="2" type="ORF">RHSP_71234</name>
</gene>
<comment type="caution">
    <text evidence="2">The sequence shown here is derived from an EMBL/GenBank/DDBJ whole genome shotgun (WGS) entry which is preliminary data.</text>
</comment>
<dbReference type="Proteomes" id="UP000012429">
    <property type="component" value="Unassembled WGS sequence"/>
</dbReference>
<accession>N6UTB5</accession>
<sequence>MKLIPNNVCSFLNRKGKHEARAAFYLGRPAVFSRGGSDRAALDRCPAIAHQPRHRFTPHRPAGIRLESQALRTQSARLHADGRGPAVHRHGRAHGAGNRASAGRSFGRVCGAARRGAHQRAGGLFQFLLHRRAARIHRPTPEYFAGADHHPADHVALAQGSRHRRRARPAEGRALLYREADRLSSAGLRITGLSRPPSTDRKPRRPARLRLHRLHRGYDLRTGPRLSWRRPPPHQTAISELEHLCTADGGKEQPGALRAAVFHRRQAPGSAGRAAAGSGSEAPLLDYVSPRFAPVAARAHGHRFPDGGRPQRCAGLSRTLESDRRLTAVTSLRPQRPSATRRLRIPRAAQDRAPNPATSARWFRGCCISATSPARDAPPLRRQRRLQRRRAGAARYGWGKRGHAHA</sequence>
<evidence type="ECO:0000313" key="2">
    <source>
        <dbReference type="EMBL" id="ENN84031.1"/>
    </source>
</evidence>
<dbReference type="AlphaFoldDB" id="N6UTB5"/>
<feature type="compositionally biased region" description="Basic residues" evidence="1">
    <location>
        <begin position="381"/>
        <end position="406"/>
    </location>
</feature>